<organism evidence="1 2">
    <name type="scientific">Scutellospora calospora</name>
    <dbReference type="NCBI Taxonomy" id="85575"/>
    <lineage>
        <taxon>Eukaryota</taxon>
        <taxon>Fungi</taxon>
        <taxon>Fungi incertae sedis</taxon>
        <taxon>Mucoromycota</taxon>
        <taxon>Glomeromycotina</taxon>
        <taxon>Glomeromycetes</taxon>
        <taxon>Diversisporales</taxon>
        <taxon>Gigasporaceae</taxon>
        <taxon>Scutellospora</taxon>
    </lineage>
</organism>
<dbReference type="Proteomes" id="UP000789860">
    <property type="component" value="Unassembled WGS sequence"/>
</dbReference>
<name>A0ACA9LIE0_9GLOM</name>
<proteinExistence type="predicted"/>
<keyword evidence="2" id="KW-1185">Reference proteome</keyword>
<sequence length="254" mass="29610">MRTIPKKNYFQDGLPNEIMINTFKYIKQPMNLILSCKRWSFISKDSQTKAEWIIFQCGRAHCLFHAIRLGPTFISVAVSRAIITKGGILSRYFAQRLLIHYGNYDQKLRIKDYSQFCKDVNDLVLQGAILILLPPAQPIGSDVKAINERLFELIDLGFQLNYSNIFHLFEHRLDEVGKILIDSFAEIMKESQGCFLHKCLMETLKSTYKPKNENIQDFFYKYLPGTPESEFKRAFEDYSNSLNISHQNFNLRLS</sequence>
<protein>
    <submittedName>
        <fullName evidence="1">4675_t:CDS:1</fullName>
    </submittedName>
</protein>
<accession>A0ACA9LIE0</accession>
<reference evidence="1" key="1">
    <citation type="submission" date="2021-06" db="EMBL/GenBank/DDBJ databases">
        <authorList>
            <person name="Kallberg Y."/>
            <person name="Tangrot J."/>
            <person name="Rosling A."/>
        </authorList>
    </citation>
    <scope>NUCLEOTIDE SEQUENCE</scope>
    <source>
        <strain evidence="1">AU212A</strain>
    </source>
</reference>
<evidence type="ECO:0000313" key="2">
    <source>
        <dbReference type="Proteomes" id="UP000789860"/>
    </source>
</evidence>
<dbReference type="EMBL" id="CAJVPM010006074">
    <property type="protein sequence ID" value="CAG8531409.1"/>
    <property type="molecule type" value="Genomic_DNA"/>
</dbReference>
<comment type="caution">
    <text evidence="1">The sequence shown here is derived from an EMBL/GenBank/DDBJ whole genome shotgun (WGS) entry which is preliminary data.</text>
</comment>
<gene>
    <name evidence="1" type="ORF">SCALOS_LOCUS4473</name>
</gene>
<evidence type="ECO:0000313" key="1">
    <source>
        <dbReference type="EMBL" id="CAG8531409.1"/>
    </source>
</evidence>